<dbReference type="InterPro" id="IPR011009">
    <property type="entry name" value="Kinase-like_dom_sf"/>
</dbReference>
<feature type="binding site" evidence="7">
    <location>
        <position position="41"/>
    </location>
    <ligand>
        <name>ATP</name>
        <dbReference type="ChEBI" id="CHEBI:30616"/>
    </ligand>
</feature>
<dbReference type="InterPro" id="IPR017441">
    <property type="entry name" value="Protein_kinase_ATP_BS"/>
</dbReference>
<gene>
    <name evidence="9" type="ORF">EDE15_4659</name>
</gene>
<evidence type="ECO:0000256" key="4">
    <source>
        <dbReference type="ARBA" id="ARBA00022741"/>
    </source>
</evidence>
<dbReference type="SUPFAM" id="SSF56112">
    <property type="entry name" value="Protein kinase-like (PK-like)"/>
    <property type="match status" value="1"/>
</dbReference>
<evidence type="ECO:0000313" key="10">
    <source>
        <dbReference type="Proteomes" id="UP000269669"/>
    </source>
</evidence>
<keyword evidence="10" id="KW-1185">Reference proteome</keyword>
<evidence type="ECO:0000256" key="5">
    <source>
        <dbReference type="ARBA" id="ARBA00022777"/>
    </source>
</evidence>
<dbReference type="Gene3D" id="1.10.510.10">
    <property type="entry name" value="Transferase(Phosphotransferase) domain 1"/>
    <property type="match status" value="1"/>
</dbReference>
<evidence type="ECO:0000259" key="8">
    <source>
        <dbReference type="PROSITE" id="PS50011"/>
    </source>
</evidence>
<name>A0A428MQP9_9BACT</name>
<keyword evidence="2 9" id="KW-0723">Serine/threonine-protein kinase</keyword>
<feature type="domain" description="Protein kinase" evidence="8">
    <location>
        <begin position="12"/>
        <end position="282"/>
    </location>
</feature>
<dbReference type="PROSITE" id="PS50011">
    <property type="entry name" value="PROTEIN_KINASE_DOM"/>
    <property type="match status" value="1"/>
</dbReference>
<accession>A0A428MQP9</accession>
<dbReference type="RefSeq" id="WP_125487315.1">
    <property type="nucleotide sequence ID" value="NZ_RSDW01000001.1"/>
</dbReference>
<dbReference type="EMBL" id="RSDW01000001">
    <property type="protein sequence ID" value="RSL19043.1"/>
    <property type="molecule type" value="Genomic_DNA"/>
</dbReference>
<dbReference type="Proteomes" id="UP000269669">
    <property type="component" value="Unassembled WGS sequence"/>
</dbReference>
<dbReference type="GO" id="GO:0005524">
    <property type="term" value="F:ATP binding"/>
    <property type="evidence" value="ECO:0007669"/>
    <property type="project" value="UniProtKB-UniRule"/>
</dbReference>
<proteinExistence type="predicted"/>
<evidence type="ECO:0000256" key="7">
    <source>
        <dbReference type="PROSITE-ProRule" id="PRU10141"/>
    </source>
</evidence>
<dbReference type="InterPro" id="IPR011042">
    <property type="entry name" value="6-blade_b-propeller_TolB-like"/>
</dbReference>
<evidence type="ECO:0000313" key="9">
    <source>
        <dbReference type="EMBL" id="RSL19043.1"/>
    </source>
</evidence>
<reference evidence="9 10" key="1">
    <citation type="submission" date="2018-12" db="EMBL/GenBank/DDBJ databases">
        <title>Sequencing of bacterial isolates from soil warming experiment in Harvard Forest, Massachusetts, USA.</title>
        <authorList>
            <person name="Deangelis K."/>
        </authorList>
    </citation>
    <scope>NUCLEOTIDE SEQUENCE [LARGE SCALE GENOMIC DNA]</scope>
    <source>
        <strain evidence="9 10">EB153</strain>
    </source>
</reference>
<comment type="caution">
    <text evidence="9">The sequence shown here is derived from an EMBL/GenBank/DDBJ whole genome shotgun (WGS) entry which is preliminary data.</text>
</comment>
<dbReference type="AlphaFoldDB" id="A0A428MQP9"/>
<keyword evidence="4 7" id="KW-0547">Nucleotide-binding</keyword>
<keyword evidence="3" id="KW-0808">Transferase</keyword>
<evidence type="ECO:0000256" key="3">
    <source>
        <dbReference type="ARBA" id="ARBA00022679"/>
    </source>
</evidence>
<dbReference type="Pfam" id="PF00069">
    <property type="entry name" value="Pkinase"/>
    <property type="match status" value="1"/>
</dbReference>
<dbReference type="FunFam" id="1.10.510.10:FF:000021">
    <property type="entry name" value="Serine/threonine protein kinase"/>
    <property type="match status" value="1"/>
</dbReference>
<dbReference type="PANTHER" id="PTHR43289">
    <property type="entry name" value="MITOGEN-ACTIVATED PROTEIN KINASE KINASE KINASE 20-RELATED"/>
    <property type="match status" value="1"/>
</dbReference>
<dbReference type="GO" id="GO:0004674">
    <property type="term" value="F:protein serine/threonine kinase activity"/>
    <property type="evidence" value="ECO:0007669"/>
    <property type="project" value="UniProtKB-KW"/>
</dbReference>
<dbReference type="InterPro" id="IPR000719">
    <property type="entry name" value="Prot_kinase_dom"/>
</dbReference>
<dbReference type="EC" id="2.7.11.1" evidence="1"/>
<dbReference type="PANTHER" id="PTHR43289:SF34">
    <property type="entry name" value="SERINE_THREONINE-PROTEIN KINASE YBDM-RELATED"/>
    <property type="match status" value="1"/>
</dbReference>
<sequence>MPLVAGFQLDSYEIIALLGAGGMGEVYRARDAALKRDVAIKVLPGEWSRDAERLRRFELEAQAAAALNHPNIVSIFHVGQYDGSPYIVTELLQGETLRERLRKGPMRLREVLDHGVELARGLAAAHDAGIVHRDLKPENIWVTKDGRIKILDFGLAKLNPAKAASADGSTVSFRQESVPGHVLGTVRYMSPEQVRGEVADARSDIFAVGIVLYEMLTGKPAFRKATLAETMAAILNEDPPSVSQIAPSVPPGLQRIVSRCLAKNPAHRLQHATDLEFALEALSDSGTGSQVTGSQATLSPVKRRWVAASATVLAIVAAFILWRTRAPEATPAWAGVRLGGPVVAFSPRVSPDGQMLALIALVNRQTQVAIMKPDGGSWNVLTDDTSNGSVTNVAWARDGSRLFFDRFWERPAGVYSIPPLGGEPTLLLEDAWAPQPLPDGSLVVLKRTLRGNNQAFRFWPESGRSEPLPAYLERWDAGPPIRAFPDGKEIVFIGATQEAGIESGAQPYILDLATRKSRRLDPQARIDRLDFQLGLPVVPTPDGRGVLMLGREQNSFELIRVERNGRPGHSRVLSFSNGRPPFYVDAAPDGSIYVDSAEMSPSISRFTVEGKLIAESATPAPLNNMALALKDGRVLITAPLGGNLRLLSGMMGTDFHPFLQADAADVAYAAPVSADVVALLLGAPGKRRIAFVSVHNGVVQREIPVPGGNATALAVSSSLKTIYYVAEDNIYSMQDTGGPPVRVAEGEDLAIDPAGRMLVIHNIKGIVRIQLPSGAAEPIVLPAGIRLAAVNLSASAINQKGLILLNVVTARDFDYQPAISDGRKVTAISFDRRGDTLAPGWTLEGDFIAMHDVLRSELWRFSQVAKK</sequence>
<protein>
    <recommendedName>
        <fullName evidence="1">non-specific serine/threonine protein kinase</fullName>
        <ecNumber evidence="1">2.7.11.1</ecNumber>
    </recommendedName>
</protein>
<keyword evidence="5 9" id="KW-0418">Kinase</keyword>
<dbReference type="CDD" id="cd14014">
    <property type="entry name" value="STKc_PknB_like"/>
    <property type="match status" value="1"/>
</dbReference>
<dbReference type="Gene3D" id="3.30.200.20">
    <property type="entry name" value="Phosphorylase Kinase, domain 1"/>
    <property type="match status" value="1"/>
</dbReference>
<dbReference type="SMART" id="SM00220">
    <property type="entry name" value="S_TKc"/>
    <property type="match status" value="1"/>
</dbReference>
<dbReference type="Gene3D" id="2.120.10.30">
    <property type="entry name" value="TolB, C-terminal domain"/>
    <property type="match status" value="1"/>
</dbReference>
<organism evidence="9 10">
    <name type="scientific">Edaphobacter aggregans</name>
    <dbReference type="NCBI Taxonomy" id="570835"/>
    <lineage>
        <taxon>Bacteria</taxon>
        <taxon>Pseudomonadati</taxon>
        <taxon>Acidobacteriota</taxon>
        <taxon>Terriglobia</taxon>
        <taxon>Terriglobales</taxon>
        <taxon>Acidobacteriaceae</taxon>
        <taxon>Edaphobacter</taxon>
    </lineage>
</organism>
<dbReference type="OrthoDB" id="100367at2"/>
<evidence type="ECO:0000256" key="6">
    <source>
        <dbReference type="ARBA" id="ARBA00022840"/>
    </source>
</evidence>
<dbReference type="SUPFAM" id="SSF82171">
    <property type="entry name" value="DPP6 N-terminal domain-like"/>
    <property type="match status" value="1"/>
</dbReference>
<evidence type="ECO:0000256" key="2">
    <source>
        <dbReference type="ARBA" id="ARBA00022527"/>
    </source>
</evidence>
<keyword evidence="6 7" id="KW-0067">ATP-binding</keyword>
<dbReference type="PROSITE" id="PS00107">
    <property type="entry name" value="PROTEIN_KINASE_ATP"/>
    <property type="match status" value="1"/>
</dbReference>
<evidence type="ECO:0000256" key="1">
    <source>
        <dbReference type="ARBA" id="ARBA00012513"/>
    </source>
</evidence>